<evidence type="ECO:0000313" key="2">
    <source>
        <dbReference type="EMBL" id="PSS29982.1"/>
    </source>
</evidence>
<reference evidence="2 3" key="1">
    <citation type="submission" date="2017-07" db="EMBL/GenBank/DDBJ databases">
        <title>An improved, manually edited Actinidia chinensis var. chinensis (kiwifruit) genome highlights the challenges associated with draft genomes and gene prediction in plants.</title>
        <authorList>
            <person name="Pilkington S."/>
            <person name="Crowhurst R."/>
            <person name="Hilario E."/>
            <person name="Nardozza S."/>
            <person name="Fraser L."/>
            <person name="Peng Y."/>
            <person name="Gunaseelan K."/>
            <person name="Simpson R."/>
            <person name="Tahir J."/>
            <person name="Deroles S."/>
            <person name="Templeton K."/>
            <person name="Luo Z."/>
            <person name="Davy M."/>
            <person name="Cheng C."/>
            <person name="Mcneilage M."/>
            <person name="Scaglione D."/>
            <person name="Liu Y."/>
            <person name="Zhang Q."/>
            <person name="Datson P."/>
            <person name="De Silva N."/>
            <person name="Gardiner S."/>
            <person name="Bassett H."/>
            <person name="Chagne D."/>
            <person name="Mccallum J."/>
            <person name="Dzierzon H."/>
            <person name="Deng C."/>
            <person name="Wang Y.-Y."/>
            <person name="Barron N."/>
            <person name="Manako K."/>
            <person name="Bowen J."/>
            <person name="Foster T."/>
            <person name="Erridge Z."/>
            <person name="Tiffin H."/>
            <person name="Waite C."/>
            <person name="Davies K."/>
            <person name="Grierson E."/>
            <person name="Laing W."/>
            <person name="Kirk R."/>
            <person name="Chen X."/>
            <person name="Wood M."/>
            <person name="Montefiori M."/>
            <person name="Brummell D."/>
            <person name="Schwinn K."/>
            <person name="Catanach A."/>
            <person name="Fullerton C."/>
            <person name="Li D."/>
            <person name="Meiyalaghan S."/>
            <person name="Nieuwenhuizen N."/>
            <person name="Read N."/>
            <person name="Prakash R."/>
            <person name="Hunter D."/>
            <person name="Zhang H."/>
            <person name="Mckenzie M."/>
            <person name="Knabel M."/>
            <person name="Harris A."/>
            <person name="Allan A."/>
            <person name="Chen A."/>
            <person name="Janssen B."/>
            <person name="Plunkett B."/>
            <person name="Dwamena C."/>
            <person name="Voogd C."/>
            <person name="Leif D."/>
            <person name="Lafferty D."/>
            <person name="Souleyre E."/>
            <person name="Varkonyi-Gasic E."/>
            <person name="Gambi F."/>
            <person name="Hanley J."/>
            <person name="Yao J.-L."/>
            <person name="Cheung J."/>
            <person name="David K."/>
            <person name="Warren B."/>
            <person name="Marsh K."/>
            <person name="Snowden K."/>
            <person name="Lin-Wang K."/>
            <person name="Brian L."/>
            <person name="Martinez-Sanchez M."/>
            <person name="Wang M."/>
            <person name="Ileperuma N."/>
            <person name="Macnee N."/>
            <person name="Campin R."/>
            <person name="Mcatee P."/>
            <person name="Drummond R."/>
            <person name="Espley R."/>
            <person name="Ireland H."/>
            <person name="Wu R."/>
            <person name="Atkinson R."/>
            <person name="Karunairetnam S."/>
            <person name="Bulley S."/>
            <person name="Chunkath S."/>
            <person name="Hanley Z."/>
            <person name="Storey R."/>
            <person name="Thrimawithana A."/>
            <person name="Thomson S."/>
            <person name="David C."/>
            <person name="Testolin R."/>
        </authorList>
    </citation>
    <scope>NUCLEOTIDE SEQUENCE [LARGE SCALE GENOMIC DNA]</scope>
    <source>
        <strain evidence="3">cv. Red5</strain>
        <tissue evidence="2">Young leaf</tissue>
    </source>
</reference>
<dbReference type="AlphaFoldDB" id="A0A2R6RIY3"/>
<keyword evidence="3" id="KW-1185">Reference proteome</keyword>
<protein>
    <submittedName>
        <fullName evidence="2">F-box protein</fullName>
    </submittedName>
</protein>
<dbReference type="EMBL" id="NKQK01000005">
    <property type="protein sequence ID" value="PSS29982.1"/>
    <property type="molecule type" value="Genomic_DNA"/>
</dbReference>
<evidence type="ECO:0000313" key="3">
    <source>
        <dbReference type="Proteomes" id="UP000241394"/>
    </source>
</evidence>
<dbReference type="Gramene" id="PSS29982">
    <property type="protein sequence ID" value="PSS29982"/>
    <property type="gene ID" value="CEY00_Acc05225"/>
</dbReference>
<reference evidence="3" key="2">
    <citation type="journal article" date="2018" name="BMC Genomics">
        <title>A manually annotated Actinidia chinensis var. chinensis (kiwifruit) genome highlights the challenges associated with draft genomes and gene prediction in plants.</title>
        <authorList>
            <person name="Pilkington S.M."/>
            <person name="Crowhurst R."/>
            <person name="Hilario E."/>
            <person name="Nardozza S."/>
            <person name="Fraser L."/>
            <person name="Peng Y."/>
            <person name="Gunaseelan K."/>
            <person name="Simpson R."/>
            <person name="Tahir J."/>
            <person name="Deroles S.C."/>
            <person name="Templeton K."/>
            <person name="Luo Z."/>
            <person name="Davy M."/>
            <person name="Cheng C."/>
            <person name="McNeilage M."/>
            <person name="Scaglione D."/>
            <person name="Liu Y."/>
            <person name="Zhang Q."/>
            <person name="Datson P."/>
            <person name="De Silva N."/>
            <person name="Gardiner S.E."/>
            <person name="Bassett H."/>
            <person name="Chagne D."/>
            <person name="McCallum J."/>
            <person name="Dzierzon H."/>
            <person name="Deng C."/>
            <person name="Wang Y.Y."/>
            <person name="Barron L."/>
            <person name="Manako K."/>
            <person name="Bowen J."/>
            <person name="Foster T.M."/>
            <person name="Erridge Z.A."/>
            <person name="Tiffin H."/>
            <person name="Waite C.N."/>
            <person name="Davies K.M."/>
            <person name="Grierson E.P."/>
            <person name="Laing W.A."/>
            <person name="Kirk R."/>
            <person name="Chen X."/>
            <person name="Wood M."/>
            <person name="Montefiori M."/>
            <person name="Brummell D.A."/>
            <person name="Schwinn K.E."/>
            <person name="Catanach A."/>
            <person name="Fullerton C."/>
            <person name="Li D."/>
            <person name="Meiyalaghan S."/>
            <person name="Nieuwenhuizen N."/>
            <person name="Read N."/>
            <person name="Prakash R."/>
            <person name="Hunter D."/>
            <person name="Zhang H."/>
            <person name="McKenzie M."/>
            <person name="Knabel M."/>
            <person name="Harris A."/>
            <person name="Allan A.C."/>
            <person name="Gleave A."/>
            <person name="Chen A."/>
            <person name="Janssen B.J."/>
            <person name="Plunkett B."/>
            <person name="Ampomah-Dwamena C."/>
            <person name="Voogd C."/>
            <person name="Leif D."/>
            <person name="Lafferty D."/>
            <person name="Souleyre E.J.F."/>
            <person name="Varkonyi-Gasic E."/>
            <person name="Gambi F."/>
            <person name="Hanley J."/>
            <person name="Yao J.L."/>
            <person name="Cheung J."/>
            <person name="David K.M."/>
            <person name="Warren B."/>
            <person name="Marsh K."/>
            <person name="Snowden K.C."/>
            <person name="Lin-Wang K."/>
            <person name="Brian L."/>
            <person name="Martinez-Sanchez M."/>
            <person name="Wang M."/>
            <person name="Ileperuma N."/>
            <person name="Macnee N."/>
            <person name="Campin R."/>
            <person name="McAtee P."/>
            <person name="Drummond R.S.M."/>
            <person name="Espley R.V."/>
            <person name="Ireland H.S."/>
            <person name="Wu R."/>
            <person name="Atkinson R.G."/>
            <person name="Karunairetnam S."/>
            <person name="Bulley S."/>
            <person name="Chunkath S."/>
            <person name="Hanley Z."/>
            <person name="Storey R."/>
            <person name="Thrimawithana A.H."/>
            <person name="Thomson S."/>
            <person name="David C."/>
            <person name="Testolin R."/>
            <person name="Huang H."/>
            <person name="Hellens R.P."/>
            <person name="Schaffer R.J."/>
        </authorList>
    </citation>
    <scope>NUCLEOTIDE SEQUENCE [LARGE SCALE GENOMIC DNA]</scope>
    <source>
        <strain evidence="3">cv. Red5</strain>
    </source>
</reference>
<gene>
    <name evidence="2" type="ORF">CEY00_Acc05225</name>
</gene>
<evidence type="ECO:0000256" key="1">
    <source>
        <dbReference type="SAM" id="MobiDB-lite"/>
    </source>
</evidence>
<feature type="region of interest" description="Disordered" evidence="1">
    <location>
        <begin position="1"/>
        <end position="21"/>
    </location>
</feature>
<dbReference type="InParanoid" id="A0A2R6RIY3"/>
<dbReference type="OrthoDB" id="1894463at2759"/>
<proteinExistence type="predicted"/>
<accession>A0A2R6RIY3</accession>
<sequence length="237" mass="26986">MGSDCAKESSEHGGESTGWRGSHSKLVCRLWRSSVDDPQLAEIHLSQAAHSKTTILVRISAPNYYAESTETIRIPFESLVPEFDVLPEVVESTGWKMFQVAFGFGFHPRTKNYKVVKIVYCKWGDKSRLGRITHRQSQEYNVKESWTRENVIGGYMPQRLKQVVNPRLRIWKNGCNRRAVRVLCILKNGEVLYLYKNQALVSLHPDCNEFKYLKFPGLPDDFAAIVHVGSLISIDAA</sequence>
<name>A0A2R6RIY3_ACTCC</name>
<dbReference type="Proteomes" id="UP000241394">
    <property type="component" value="Chromosome LG5"/>
</dbReference>
<organism evidence="2 3">
    <name type="scientific">Actinidia chinensis var. chinensis</name>
    <name type="common">Chinese soft-hair kiwi</name>
    <dbReference type="NCBI Taxonomy" id="1590841"/>
    <lineage>
        <taxon>Eukaryota</taxon>
        <taxon>Viridiplantae</taxon>
        <taxon>Streptophyta</taxon>
        <taxon>Embryophyta</taxon>
        <taxon>Tracheophyta</taxon>
        <taxon>Spermatophyta</taxon>
        <taxon>Magnoliopsida</taxon>
        <taxon>eudicotyledons</taxon>
        <taxon>Gunneridae</taxon>
        <taxon>Pentapetalae</taxon>
        <taxon>asterids</taxon>
        <taxon>Ericales</taxon>
        <taxon>Actinidiaceae</taxon>
        <taxon>Actinidia</taxon>
    </lineage>
</organism>
<feature type="compositionally biased region" description="Basic and acidic residues" evidence="1">
    <location>
        <begin position="1"/>
        <end position="14"/>
    </location>
</feature>
<comment type="caution">
    <text evidence="2">The sequence shown here is derived from an EMBL/GenBank/DDBJ whole genome shotgun (WGS) entry which is preliminary data.</text>
</comment>